<proteinExistence type="predicted"/>
<evidence type="ECO:0000313" key="2">
    <source>
        <dbReference type="Proteomes" id="UP000438429"/>
    </source>
</evidence>
<reference evidence="1 2" key="1">
    <citation type="submission" date="2019-06" db="EMBL/GenBank/DDBJ databases">
        <title>Draft genomes of female and male turbot (Scophthalmus maximus).</title>
        <authorList>
            <person name="Xu H."/>
            <person name="Xu X.-W."/>
            <person name="Shao C."/>
            <person name="Chen S."/>
        </authorList>
    </citation>
    <scope>NUCLEOTIDE SEQUENCE [LARGE SCALE GENOMIC DNA]</scope>
    <source>
        <strain evidence="1">Ysfricsl-2016a</strain>
        <tissue evidence="1">Blood</tissue>
    </source>
</reference>
<gene>
    <name evidence="1" type="ORF">F2P81_015500</name>
</gene>
<sequence length="74" mass="8574">MQSLSGLLNRSAQQTEYTTLIRFQLDGALTQQFEVRQKEGTLIRLQQEERCSAGRFVSCRERVPVCVHIFSDIR</sequence>
<accession>A0A6A4SMQ4</accession>
<dbReference type="EMBL" id="VEVO01000013">
    <property type="protein sequence ID" value="KAF0033210.1"/>
    <property type="molecule type" value="Genomic_DNA"/>
</dbReference>
<protein>
    <submittedName>
        <fullName evidence="1">Uncharacterized protein</fullName>
    </submittedName>
</protein>
<organism evidence="1 2">
    <name type="scientific">Scophthalmus maximus</name>
    <name type="common">Turbot</name>
    <name type="synonym">Psetta maxima</name>
    <dbReference type="NCBI Taxonomy" id="52904"/>
    <lineage>
        <taxon>Eukaryota</taxon>
        <taxon>Metazoa</taxon>
        <taxon>Chordata</taxon>
        <taxon>Craniata</taxon>
        <taxon>Vertebrata</taxon>
        <taxon>Euteleostomi</taxon>
        <taxon>Actinopterygii</taxon>
        <taxon>Neopterygii</taxon>
        <taxon>Teleostei</taxon>
        <taxon>Neoteleostei</taxon>
        <taxon>Acanthomorphata</taxon>
        <taxon>Carangaria</taxon>
        <taxon>Pleuronectiformes</taxon>
        <taxon>Pleuronectoidei</taxon>
        <taxon>Scophthalmidae</taxon>
        <taxon>Scophthalmus</taxon>
    </lineage>
</organism>
<name>A0A6A4SMQ4_SCOMX</name>
<dbReference type="AlphaFoldDB" id="A0A6A4SMQ4"/>
<dbReference type="Proteomes" id="UP000438429">
    <property type="component" value="Unassembled WGS sequence"/>
</dbReference>
<evidence type="ECO:0000313" key="1">
    <source>
        <dbReference type="EMBL" id="KAF0033210.1"/>
    </source>
</evidence>
<comment type="caution">
    <text evidence="1">The sequence shown here is derived from an EMBL/GenBank/DDBJ whole genome shotgun (WGS) entry which is preliminary data.</text>
</comment>